<dbReference type="Proteomes" id="UP001571476">
    <property type="component" value="Unassembled WGS sequence"/>
</dbReference>
<keyword evidence="2" id="KW-0186">Copper</keyword>
<feature type="region of interest" description="Disordered" evidence="3">
    <location>
        <begin position="1"/>
        <end position="21"/>
    </location>
</feature>
<keyword evidence="5" id="KW-1185">Reference proteome</keyword>
<gene>
    <name evidence="4" type="ORF">ACEG43_03385</name>
</gene>
<evidence type="ECO:0000313" key="5">
    <source>
        <dbReference type="Proteomes" id="UP001571476"/>
    </source>
</evidence>
<dbReference type="CDD" id="cd10148">
    <property type="entry name" value="CsoR-like_DUF156"/>
    <property type="match status" value="1"/>
</dbReference>
<dbReference type="Pfam" id="PF02583">
    <property type="entry name" value="Trns_repr_metal"/>
    <property type="match status" value="1"/>
</dbReference>
<protein>
    <submittedName>
        <fullName evidence="4">Metal-sensitive transcriptional regulator</fullName>
    </submittedName>
</protein>
<dbReference type="PANTHER" id="PTHR33677:SF5">
    <property type="entry name" value="TRANSCRIPTIONAL REPRESSOR FRMR"/>
    <property type="match status" value="1"/>
</dbReference>
<sequence>MTPNVPNPAPKATAATTADDEASARAVLNRLRRAQGQLAGVITMVEEGRDCRDVVTQLAAVSRALDRAGFKIIAGRMRECLTATEDGGTPAMNEAELEKLFLTLA</sequence>
<dbReference type="InterPro" id="IPR038390">
    <property type="entry name" value="Metal_Tscrpt_repr_sf"/>
</dbReference>
<dbReference type="InterPro" id="IPR003735">
    <property type="entry name" value="Metal_Tscrpt_repr"/>
</dbReference>
<dbReference type="Gene3D" id="1.20.58.1000">
    <property type="entry name" value="Metal-sensitive repressor, helix protomer"/>
    <property type="match status" value="1"/>
</dbReference>
<evidence type="ECO:0000256" key="3">
    <source>
        <dbReference type="SAM" id="MobiDB-lite"/>
    </source>
</evidence>
<organism evidence="4 5">
    <name type="scientific">Streptomyces aureus</name>
    <dbReference type="NCBI Taxonomy" id="193461"/>
    <lineage>
        <taxon>Bacteria</taxon>
        <taxon>Bacillati</taxon>
        <taxon>Actinomycetota</taxon>
        <taxon>Actinomycetes</taxon>
        <taxon>Kitasatosporales</taxon>
        <taxon>Streptomycetaceae</taxon>
        <taxon>Streptomyces</taxon>
    </lineage>
</organism>
<evidence type="ECO:0000256" key="2">
    <source>
        <dbReference type="ARBA" id="ARBA00023008"/>
    </source>
</evidence>
<evidence type="ECO:0000313" key="4">
    <source>
        <dbReference type="EMBL" id="MFA3835234.1"/>
    </source>
</evidence>
<dbReference type="PANTHER" id="PTHR33677">
    <property type="entry name" value="TRANSCRIPTIONAL REPRESSOR FRMR-RELATED"/>
    <property type="match status" value="1"/>
</dbReference>
<evidence type="ECO:0000256" key="1">
    <source>
        <dbReference type="ARBA" id="ARBA00005428"/>
    </source>
</evidence>
<accession>A0ABV4SCA3</accession>
<name>A0ABV4SCA3_9ACTN</name>
<comment type="caution">
    <text evidence="4">The sequence shown here is derived from an EMBL/GenBank/DDBJ whole genome shotgun (WGS) entry which is preliminary data.</text>
</comment>
<proteinExistence type="inferred from homology"/>
<comment type="similarity">
    <text evidence="1">Belongs to the CsoR family.</text>
</comment>
<dbReference type="EMBL" id="JBGOSP010000002">
    <property type="protein sequence ID" value="MFA3835234.1"/>
    <property type="molecule type" value="Genomic_DNA"/>
</dbReference>
<reference evidence="4 5" key="1">
    <citation type="submission" date="2024-08" db="EMBL/GenBank/DDBJ databases">
        <title>Genome sequence of Streptomyces aureus CACIA-1.46HGO.</title>
        <authorList>
            <person name="Evangelista-Martinez Z."/>
        </authorList>
    </citation>
    <scope>NUCLEOTIDE SEQUENCE [LARGE SCALE GENOMIC DNA]</scope>
    <source>
        <strain evidence="4 5">CACIA-1.46HGO</strain>
    </source>
</reference>
<dbReference type="RefSeq" id="WP_326714852.1">
    <property type="nucleotide sequence ID" value="NZ_JBGOSP010000002.1"/>
</dbReference>